<dbReference type="GO" id="GO:0016628">
    <property type="term" value="F:oxidoreductase activity, acting on the CH-CH group of donors, NAD or NADP as acceptor"/>
    <property type="evidence" value="ECO:0007669"/>
    <property type="project" value="UniProtKB-ARBA"/>
</dbReference>
<dbReference type="InterPro" id="IPR001155">
    <property type="entry name" value="OxRdtase_FMN_N"/>
</dbReference>
<accession>A0A485L3M6</accession>
<dbReference type="Proteomes" id="UP000332933">
    <property type="component" value="Unassembled WGS sequence"/>
</dbReference>
<gene>
    <name evidence="6" type="primary">Aste57867_15675</name>
    <name evidence="5" type="ORF">As57867_015619</name>
    <name evidence="6" type="ORF">ASTE57867_15675</name>
</gene>
<dbReference type="InterPro" id="IPR013785">
    <property type="entry name" value="Aldolase_TIM"/>
</dbReference>
<protein>
    <submittedName>
        <fullName evidence="6">Aste57867_15675 protein</fullName>
    </submittedName>
</protein>
<keyword evidence="3" id="KW-0560">Oxidoreductase</keyword>
<organism evidence="6 7">
    <name type="scientific">Aphanomyces stellatus</name>
    <dbReference type="NCBI Taxonomy" id="120398"/>
    <lineage>
        <taxon>Eukaryota</taxon>
        <taxon>Sar</taxon>
        <taxon>Stramenopiles</taxon>
        <taxon>Oomycota</taxon>
        <taxon>Saprolegniomycetes</taxon>
        <taxon>Saprolegniales</taxon>
        <taxon>Verrucalvaceae</taxon>
        <taxon>Aphanomyces</taxon>
    </lineage>
</organism>
<evidence type="ECO:0000313" key="6">
    <source>
        <dbReference type="EMBL" id="VFT92469.1"/>
    </source>
</evidence>
<feature type="domain" description="NADH:flavin oxidoreductase/NADH oxidase N-terminal" evidence="4">
    <location>
        <begin position="8"/>
        <end position="332"/>
    </location>
</feature>
<dbReference type="GO" id="GO:0005829">
    <property type="term" value="C:cytosol"/>
    <property type="evidence" value="ECO:0007669"/>
    <property type="project" value="UniProtKB-ARBA"/>
</dbReference>
<dbReference type="EMBL" id="VJMH01005709">
    <property type="protein sequence ID" value="KAF0693360.1"/>
    <property type="molecule type" value="Genomic_DNA"/>
</dbReference>
<dbReference type="InterPro" id="IPR045247">
    <property type="entry name" value="Oye-like"/>
</dbReference>
<evidence type="ECO:0000256" key="3">
    <source>
        <dbReference type="ARBA" id="ARBA00023002"/>
    </source>
</evidence>
<comment type="similarity">
    <text evidence="2">Belongs to the NADH:flavin oxidoreductase/NADH oxidase family.</text>
</comment>
<dbReference type="OrthoDB" id="432686at2759"/>
<dbReference type="CDD" id="cd02933">
    <property type="entry name" value="OYE_like_FMN"/>
    <property type="match status" value="1"/>
</dbReference>
<evidence type="ECO:0000259" key="4">
    <source>
        <dbReference type="Pfam" id="PF00724"/>
    </source>
</evidence>
<proteinExistence type="inferred from homology"/>
<dbReference type="Pfam" id="PF00724">
    <property type="entry name" value="Oxidored_FMN"/>
    <property type="match status" value="1"/>
</dbReference>
<name>A0A485L3M6_9STRA</name>
<reference evidence="6 7" key="1">
    <citation type="submission" date="2019-03" db="EMBL/GenBank/DDBJ databases">
        <authorList>
            <person name="Gaulin E."/>
            <person name="Dumas B."/>
        </authorList>
    </citation>
    <scope>NUCLEOTIDE SEQUENCE [LARGE SCALE GENOMIC DNA]</scope>
    <source>
        <strain evidence="6">CBS 568.67</strain>
    </source>
</reference>
<dbReference type="Gene3D" id="3.20.20.70">
    <property type="entry name" value="Aldolase class I"/>
    <property type="match status" value="1"/>
</dbReference>
<dbReference type="SUPFAM" id="SSF51395">
    <property type="entry name" value="FMN-linked oxidoreductases"/>
    <property type="match status" value="1"/>
</dbReference>
<dbReference type="PANTHER" id="PTHR22893">
    <property type="entry name" value="NADH OXIDOREDUCTASE-RELATED"/>
    <property type="match status" value="1"/>
</dbReference>
<sequence length="385" mass="41005">MVQSVSHLFTPLQVGSIVAPNRVFMAPLTRTRAGPSHVPNALMAEHYAQRASAGLIIAECTMVAPDTSAFIGEPGLFTDEQATAWRVVTDAVHAAGGRIFVQIWHAGRAAHPLLNDGVESVAPSAIPITSGLVHTLHHGKVPNATPRALETQEIERIVDQFAMAATRAVTTAGFDGVELHAANGYLMDEFLRESANHRTDGYGGSLARRARFLTEVATAVTAAIGPDRVGIRLSPLNSEKDMCDSDPAATVAHVAQVCQRLNLAYMHIMRGDFFHKQEGDVLPVVRAHFQNVLVANMGYAKDEANDAIAAGHVDAVAFGTPFLANPDLVARFLANAGLNAPDPSTFYGGGARGYTDYPTMADAEPMALDGANGQPTVVDLSQRWL</sequence>
<dbReference type="GO" id="GO:0010181">
    <property type="term" value="F:FMN binding"/>
    <property type="evidence" value="ECO:0007669"/>
    <property type="project" value="InterPro"/>
</dbReference>
<evidence type="ECO:0000256" key="1">
    <source>
        <dbReference type="ARBA" id="ARBA00001917"/>
    </source>
</evidence>
<evidence type="ECO:0000256" key="2">
    <source>
        <dbReference type="ARBA" id="ARBA00005979"/>
    </source>
</evidence>
<keyword evidence="7" id="KW-1185">Reference proteome</keyword>
<comment type="cofactor">
    <cofactor evidence="1">
        <name>FMN</name>
        <dbReference type="ChEBI" id="CHEBI:58210"/>
    </cofactor>
</comment>
<evidence type="ECO:0000313" key="7">
    <source>
        <dbReference type="Proteomes" id="UP000332933"/>
    </source>
</evidence>
<evidence type="ECO:0000313" key="5">
    <source>
        <dbReference type="EMBL" id="KAF0693360.1"/>
    </source>
</evidence>
<dbReference type="AlphaFoldDB" id="A0A485L3M6"/>
<dbReference type="EMBL" id="CAADRA010005730">
    <property type="protein sequence ID" value="VFT92469.1"/>
    <property type="molecule type" value="Genomic_DNA"/>
</dbReference>
<dbReference type="FunFam" id="3.20.20.70:FF:000059">
    <property type="entry name" value="N-ethylmaleimide reductase, FMN-linked"/>
    <property type="match status" value="1"/>
</dbReference>
<dbReference type="PANTHER" id="PTHR22893:SF91">
    <property type="entry name" value="NADPH DEHYDROGENASE 2-RELATED"/>
    <property type="match status" value="1"/>
</dbReference>
<reference evidence="5" key="2">
    <citation type="submission" date="2019-06" db="EMBL/GenBank/DDBJ databases">
        <title>Genomics analysis of Aphanomyces spp. identifies a new class of oomycete effector associated with host adaptation.</title>
        <authorList>
            <person name="Gaulin E."/>
        </authorList>
    </citation>
    <scope>NUCLEOTIDE SEQUENCE</scope>
    <source>
        <strain evidence="5">CBS 578.67</strain>
    </source>
</reference>